<dbReference type="InterPro" id="IPR035919">
    <property type="entry name" value="EAL_sf"/>
</dbReference>
<dbReference type="SMART" id="SM00267">
    <property type="entry name" value="GGDEF"/>
    <property type="match status" value="1"/>
</dbReference>
<dbReference type="SUPFAM" id="SSF55073">
    <property type="entry name" value="Nucleotide cyclase"/>
    <property type="match status" value="1"/>
</dbReference>
<dbReference type="CDD" id="cd01949">
    <property type="entry name" value="GGDEF"/>
    <property type="match status" value="1"/>
</dbReference>
<feature type="transmembrane region" description="Helical" evidence="2">
    <location>
        <begin position="104"/>
        <end position="121"/>
    </location>
</feature>
<keyword evidence="6" id="KW-1185">Reference proteome</keyword>
<feature type="domain" description="GGDEF" evidence="4">
    <location>
        <begin position="364"/>
        <end position="497"/>
    </location>
</feature>
<dbReference type="RefSeq" id="WP_264777632.1">
    <property type="nucleotide sequence ID" value="NZ_AP026561.1"/>
</dbReference>
<dbReference type="Proteomes" id="UP001064971">
    <property type="component" value="Plasmid pDAETH-1"/>
</dbReference>
<keyword evidence="5" id="KW-0614">Plasmid</keyword>
<dbReference type="InterPro" id="IPR043128">
    <property type="entry name" value="Rev_trsase/Diguanyl_cyclase"/>
</dbReference>
<protein>
    <submittedName>
        <fullName evidence="5">Uncharacterized protein</fullName>
    </submittedName>
</protein>
<feature type="transmembrane region" description="Helical" evidence="2">
    <location>
        <begin position="163"/>
        <end position="188"/>
    </location>
</feature>
<feature type="transmembrane region" description="Helical" evidence="2">
    <location>
        <begin position="273"/>
        <end position="291"/>
    </location>
</feature>
<feature type="transmembrane region" description="Helical" evidence="2">
    <location>
        <begin position="133"/>
        <end position="151"/>
    </location>
</feature>
<gene>
    <name evidence="5" type="ORF">DAETH_37570</name>
</gene>
<geneLocation type="plasmid" evidence="5 6">
    <name>pDAETH-1</name>
</geneLocation>
<evidence type="ECO:0000259" key="4">
    <source>
        <dbReference type="PROSITE" id="PS50887"/>
    </source>
</evidence>
<dbReference type="NCBIfam" id="TIGR00254">
    <property type="entry name" value="GGDEF"/>
    <property type="match status" value="1"/>
</dbReference>
<accession>A0ABM8AIZ1</accession>
<proteinExistence type="predicted"/>
<evidence type="ECO:0000256" key="1">
    <source>
        <dbReference type="SAM" id="MobiDB-lite"/>
    </source>
</evidence>
<keyword evidence="2" id="KW-0812">Transmembrane</keyword>
<dbReference type="InterPro" id="IPR001633">
    <property type="entry name" value="EAL_dom"/>
</dbReference>
<dbReference type="SUPFAM" id="SSF141868">
    <property type="entry name" value="EAL domain-like"/>
    <property type="match status" value="1"/>
</dbReference>
<dbReference type="InterPro" id="IPR029787">
    <property type="entry name" value="Nucleotide_cyclase"/>
</dbReference>
<evidence type="ECO:0000313" key="5">
    <source>
        <dbReference type="EMBL" id="BDP43788.1"/>
    </source>
</evidence>
<dbReference type="Gene3D" id="3.30.70.270">
    <property type="match status" value="1"/>
</dbReference>
<feature type="domain" description="EAL" evidence="3">
    <location>
        <begin position="506"/>
        <end position="758"/>
    </location>
</feature>
<evidence type="ECO:0000259" key="3">
    <source>
        <dbReference type="PROSITE" id="PS50883"/>
    </source>
</evidence>
<feature type="region of interest" description="Disordered" evidence="1">
    <location>
        <begin position="746"/>
        <end position="786"/>
    </location>
</feature>
<feature type="transmembrane region" description="Helical" evidence="2">
    <location>
        <begin position="38"/>
        <end position="56"/>
    </location>
</feature>
<organism evidence="5 6">
    <name type="scientific">Deinococcus aetherius</name>
    <dbReference type="NCBI Taxonomy" id="200252"/>
    <lineage>
        <taxon>Bacteria</taxon>
        <taxon>Thermotogati</taxon>
        <taxon>Deinococcota</taxon>
        <taxon>Deinococci</taxon>
        <taxon>Deinococcales</taxon>
        <taxon>Deinococcaceae</taxon>
        <taxon>Deinococcus</taxon>
    </lineage>
</organism>
<evidence type="ECO:0000313" key="6">
    <source>
        <dbReference type="Proteomes" id="UP001064971"/>
    </source>
</evidence>
<evidence type="ECO:0000256" key="2">
    <source>
        <dbReference type="SAM" id="Phobius"/>
    </source>
</evidence>
<dbReference type="Pfam" id="PF00990">
    <property type="entry name" value="GGDEF"/>
    <property type="match status" value="1"/>
</dbReference>
<keyword evidence="2" id="KW-1133">Transmembrane helix</keyword>
<feature type="transmembrane region" description="Helical" evidence="2">
    <location>
        <begin position="234"/>
        <end position="252"/>
    </location>
</feature>
<dbReference type="PROSITE" id="PS50883">
    <property type="entry name" value="EAL"/>
    <property type="match status" value="1"/>
</dbReference>
<reference evidence="5" key="1">
    <citation type="submission" date="2022-07" db="EMBL/GenBank/DDBJ databases">
        <title>Complete Genome Sequence of the Radioresistant Bacterium Deinococcus aetherius ST0316, Isolated from the Air Dust collected in Lower Stratosphere above Japan.</title>
        <authorList>
            <person name="Satoh K."/>
            <person name="Hagiwara K."/>
            <person name="Katsumata K."/>
            <person name="Kubo A."/>
            <person name="Yokobori S."/>
            <person name="Yamagishi A."/>
            <person name="Oono Y."/>
            <person name="Narumi I."/>
        </authorList>
    </citation>
    <scope>NUCLEOTIDE SEQUENCE</scope>
    <source>
        <strain evidence="5">ST0316</strain>
        <plasmid evidence="5">pDAETH-1</plasmid>
    </source>
</reference>
<dbReference type="PANTHER" id="PTHR44757:SF2">
    <property type="entry name" value="BIOFILM ARCHITECTURE MAINTENANCE PROTEIN MBAA"/>
    <property type="match status" value="1"/>
</dbReference>
<dbReference type="PANTHER" id="PTHR44757">
    <property type="entry name" value="DIGUANYLATE CYCLASE DGCP"/>
    <property type="match status" value="1"/>
</dbReference>
<dbReference type="EMBL" id="AP026561">
    <property type="protein sequence ID" value="BDP43788.1"/>
    <property type="molecule type" value="Genomic_DNA"/>
</dbReference>
<sequence>MNHTLQPRGLLVALVGLATLHLLWVLSGAGPEHLRPYLGNFIYFPIYALSAALALQTGRRHTGTERQAWTWLALGIFSWGLGQAVYTYLYIVTDTNPFPSLADVGYLALIPCFLLGIVHFPRFTHGRLQNAAFLLDIVIVVLAFGDLLWVLDVQATVEAYRGQPFALSIALAYPLTDLVLCALLLGLILWRPRHLSAHQLWTLALGLVLFLIGDLVYAYRTSKELYELGQPLDALWSWGAVFFGLAAYASRAGAARAVPVGTSQGARTSARQLLVPNAAIVVTYALFFLLHTPLLGQHENFDPVVGVVTLLVLLRQGLGLLDNARLHRRLAHQAEHDHLTGLYNRVNLQPYLADAIHKACEHHHLVAVLFLDLDRMKLVNDSFGHPAGDWVLKEMGARLAGVMQGEHILARVGGDEFVVILTGLDHVDQAARTAERLLAVVGAPVQVQGQQVFLTASIGVTVCPRDTDDAETALKQADIAMYQAKRQGKNTWRWFDERDNLTAVEQVRLDTHLRLALAQNEFEVHYQPIVGLGDAGVVGYEALLRWTSPVLGPVPPAKFIPVAEAHGLIEPLGEWVLRAALAQVRTWRRTGGPTVYVSVNVSPLQFSREGFVAGIAALLTESTLRGEALMLELTESALITDVPTSVGKLRELRALGVRVALDDFGTGYSSLSYLRQLPVQVLKVDRSFVNALDDEGVTLVQAVVTMAHGLGLMVVAEGIEETGQAETLRTLRCDLGQGYLFGRPAPAVPVDPAQEQRGSPESNAGKLERGQSGGLFAPGLTAVSSD</sequence>
<feature type="transmembrane region" description="Helical" evidence="2">
    <location>
        <begin position="68"/>
        <end position="92"/>
    </location>
</feature>
<dbReference type="CDD" id="cd01948">
    <property type="entry name" value="EAL"/>
    <property type="match status" value="1"/>
</dbReference>
<dbReference type="InterPro" id="IPR000160">
    <property type="entry name" value="GGDEF_dom"/>
</dbReference>
<dbReference type="PROSITE" id="PS50887">
    <property type="entry name" value="GGDEF"/>
    <property type="match status" value="1"/>
</dbReference>
<keyword evidence="2" id="KW-0472">Membrane</keyword>
<dbReference type="Pfam" id="PF00563">
    <property type="entry name" value="EAL"/>
    <property type="match status" value="1"/>
</dbReference>
<name>A0ABM8AIZ1_9DEIO</name>
<dbReference type="Gene3D" id="3.20.20.450">
    <property type="entry name" value="EAL domain"/>
    <property type="match status" value="1"/>
</dbReference>
<dbReference type="SMART" id="SM00052">
    <property type="entry name" value="EAL"/>
    <property type="match status" value="1"/>
</dbReference>
<dbReference type="InterPro" id="IPR052155">
    <property type="entry name" value="Biofilm_reg_signaling"/>
</dbReference>
<feature type="transmembrane region" description="Helical" evidence="2">
    <location>
        <begin position="200"/>
        <end position="219"/>
    </location>
</feature>